<evidence type="ECO:0000256" key="1">
    <source>
        <dbReference type="SAM" id="Phobius"/>
    </source>
</evidence>
<feature type="transmembrane region" description="Helical" evidence="1">
    <location>
        <begin position="176"/>
        <end position="201"/>
    </location>
</feature>
<proteinExistence type="predicted"/>
<dbReference type="InterPro" id="IPR025333">
    <property type="entry name" value="DUF4239"/>
</dbReference>
<reference evidence="2 3" key="1">
    <citation type="submission" date="2019-09" db="EMBL/GenBank/DDBJ databases">
        <title>Goodfellowia gen. nov., a new genus of the Pseudonocardineae related to Actinoalloteichus, containing Goodfellowia coeruleoviolacea gen. nov., comb. nov. gen. nov., comb. nov.</title>
        <authorList>
            <person name="Labeda D."/>
        </authorList>
    </citation>
    <scope>NUCLEOTIDE SEQUENCE [LARGE SCALE GENOMIC DNA]</scope>
    <source>
        <strain evidence="2 3">AN110305</strain>
    </source>
</reference>
<accession>A0A5B2WR14</accession>
<dbReference type="RefSeq" id="WP_149853639.1">
    <property type="nucleotide sequence ID" value="NZ_VUOB01000064.1"/>
</dbReference>
<dbReference type="Proteomes" id="UP000323454">
    <property type="component" value="Unassembled WGS sequence"/>
</dbReference>
<sequence length="254" mass="27324">MTEIVIWCLVVAAAAAVLILSVAMALKGATVGERRERWQDQTTAPVGAMLNAMFLAAFGLSLVIAWQSYDRARTHLRDESAALTRLYDVVGALPAHDDLRGGIRDYTRRLVDREWPELQLQRSDEAADALAGRLTTQVLALQATTPAEQSARALAVGQWNTAADARQSRIGDTLTGLPWGLLLAVVVTAFTAIGHAMIVGLPHTSSSLISLLAEGVVIAVAVYVLFLIRSPYHGALDLPPDQLRLVLARFGSAH</sequence>
<evidence type="ECO:0000313" key="2">
    <source>
        <dbReference type="EMBL" id="KAA2253945.1"/>
    </source>
</evidence>
<gene>
    <name evidence="2" type="ORF">F0L68_32310</name>
</gene>
<dbReference type="AlphaFoldDB" id="A0A5B2WR14"/>
<name>A0A5B2WR14_9PSEU</name>
<evidence type="ECO:0000313" key="3">
    <source>
        <dbReference type="Proteomes" id="UP000323454"/>
    </source>
</evidence>
<keyword evidence="3" id="KW-1185">Reference proteome</keyword>
<keyword evidence="1" id="KW-1133">Transmembrane helix</keyword>
<feature type="transmembrane region" description="Helical" evidence="1">
    <location>
        <begin position="49"/>
        <end position="69"/>
    </location>
</feature>
<reference evidence="2 3" key="2">
    <citation type="submission" date="2019-09" db="EMBL/GenBank/DDBJ databases">
        <authorList>
            <person name="Jin C."/>
        </authorList>
    </citation>
    <scope>NUCLEOTIDE SEQUENCE [LARGE SCALE GENOMIC DNA]</scope>
    <source>
        <strain evidence="2 3">AN110305</strain>
    </source>
</reference>
<feature type="transmembrane region" description="Helical" evidence="1">
    <location>
        <begin position="207"/>
        <end position="228"/>
    </location>
</feature>
<keyword evidence="1" id="KW-0472">Membrane</keyword>
<dbReference type="EMBL" id="VUOB01000064">
    <property type="protein sequence ID" value="KAA2253945.1"/>
    <property type="molecule type" value="Genomic_DNA"/>
</dbReference>
<comment type="caution">
    <text evidence="2">The sequence shown here is derived from an EMBL/GenBank/DDBJ whole genome shotgun (WGS) entry which is preliminary data.</text>
</comment>
<dbReference type="OrthoDB" id="3694782at2"/>
<protein>
    <submittedName>
        <fullName evidence="2">DUF4239 domain-containing protein</fullName>
    </submittedName>
</protein>
<keyword evidence="1" id="KW-0812">Transmembrane</keyword>
<dbReference type="Pfam" id="PF14023">
    <property type="entry name" value="Bestrophin-like"/>
    <property type="match status" value="1"/>
</dbReference>
<organism evidence="2 3">
    <name type="scientific">Solihabitans fulvus</name>
    <dbReference type="NCBI Taxonomy" id="1892852"/>
    <lineage>
        <taxon>Bacteria</taxon>
        <taxon>Bacillati</taxon>
        <taxon>Actinomycetota</taxon>
        <taxon>Actinomycetes</taxon>
        <taxon>Pseudonocardiales</taxon>
        <taxon>Pseudonocardiaceae</taxon>
        <taxon>Solihabitans</taxon>
    </lineage>
</organism>